<protein>
    <submittedName>
        <fullName evidence="5">Acyltransferase</fullName>
        <ecNumber evidence="5">2.3.1.-</ecNumber>
    </submittedName>
</protein>
<dbReference type="PROSITE" id="PS00101">
    <property type="entry name" value="HEXAPEP_TRANSFERASES"/>
    <property type="match status" value="1"/>
</dbReference>
<gene>
    <name evidence="5" type="ORF">SKC38_11300</name>
</gene>
<dbReference type="InterPro" id="IPR050179">
    <property type="entry name" value="Trans_hexapeptide_repeat"/>
</dbReference>
<dbReference type="CDD" id="cd03358">
    <property type="entry name" value="LbH_WxcM_N_like"/>
    <property type="match status" value="1"/>
</dbReference>
<proteinExistence type="inferred from homology"/>
<evidence type="ECO:0000256" key="1">
    <source>
        <dbReference type="ARBA" id="ARBA00007274"/>
    </source>
</evidence>
<dbReference type="EMBL" id="JBBKYA010000005">
    <property type="protein sequence ID" value="MFD3276815.1"/>
    <property type="molecule type" value="Genomic_DNA"/>
</dbReference>
<dbReference type="PANTHER" id="PTHR43300">
    <property type="entry name" value="ACETYLTRANSFERASE"/>
    <property type="match status" value="1"/>
</dbReference>
<dbReference type="Pfam" id="PF14602">
    <property type="entry name" value="Hexapep_2"/>
    <property type="match status" value="1"/>
</dbReference>
<keyword evidence="6" id="KW-1185">Reference proteome</keyword>
<keyword evidence="2 5" id="KW-0808">Transferase</keyword>
<dbReference type="Proteomes" id="UP001598114">
    <property type="component" value="Unassembled WGS sequence"/>
</dbReference>
<keyword evidence="4 5" id="KW-0012">Acyltransferase</keyword>
<evidence type="ECO:0000313" key="6">
    <source>
        <dbReference type="Proteomes" id="UP001598114"/>
    </source>
</evidence>
<sequence>MEVLNSTENFQCLNHVEVGEGVKIFAFVNAYHCKIGSGSKVGTFVEIQRGVEIGENCKISSHTFICEGVKIEDNVFIGHNVTFVNDRYPRATNEDGSIQTADDWKLETTLVKKGASIGSSVTILCGVTIGEGALVGAGSVVTKDVAPNTVVVGNPAKQIKK</sequence>
<dbReference type="InterPro" id="IPR011004">
    <property type="entry name" value="Trimer_LpxA-like_sf"/>
</dbReference>
<name>A0ABW6D0V2_9BACT</name>
<keyword evidence="3" id="KW-0677">Repeat</keyword>
<dbReference type="Pfam" id="PF00132">
    <property type="entry name" value="Hexapep"/>
    <property type="match status" value="2"/>
</dbReference>
<dbReference type="RefSeq" id="WP_377977255.1">
    <property type="nucleotide sequence ID" value="NZ_JBBKYA010000005.1"/>
</dbReference>
<comment type="similarity">
    <text evidence="1">Belongs to the transferase hexapeptide repeat family.</text>
</comment>
<dbReference type="Gene3D" id="2.160.10.10">
    <property type="entry name" value="Hexapeptide repeat proteins"/>
    <property type="match status" value="1"/>
</dbReference>
<accession>A0ABW6D0V2</accession>
<organism evidence="5 6">
    <name type="scientific">Aquirufa echingensis</name>
    <dbReference type="NCBI Taxonomy" id="3096516"/>
    <lineage>
        <taxon>Bacteria</taxon>
        <taxon>Pseudomonadati</taxon>
        <taxon>Bacteroidota</taxon>
        <taxon>Cytophagia</taxon>
        <taxon>Cytophagales</taxon>
        <taxon>Flectobacillaceae</taxon>
        <taxon>Aquirufa</taxon>
    </lineage>
</organism>
<dbReference type="GO" id="GO:0016746">
    <property type="term" value="F:acyltransferase activity"/>
    <property type="evidence" value="ECO:0007669"/>
    <property type="project" value="UniProtKB-KW"/>
</dbReference>
<dbReference type="InterPro" id="IPR001451">
    <property type="entry name" value="Hexapep"/>
</dbReference>
<evidence type="ECO:0000256" key="3">
    <source>
        <dbReference type="ARBA" id="ARBA00022737"/>
    </source>
</evidence>
<evidence type="ECO:0000313" key="5">
    <source>
        <dbReference type="EMBL" id="MFD3276815.1"/>
    </source>
</evidence>
<reference evidence="5 6" key="1">
    <citation type="submission" date="2024-03" db="EMBL/GenBank/DDBJ databases">
        <title>Aquirufa genome sequencing.</title>
        <authorList>
            <person name="Pitt A."/>
            <person name="Hahn M.W."/>
        </authorList>
    </citation>
    <scope>NUCLEOTIDE SEQUENCE [LARGE SCALE GENOMIC DNA]</scope>
    <source>
        <strain evidence="5 6">PLAD-142S6K</strain>
    </source>
</reference>
<dbReference type="InterPro" id="IPR018357">
    <property type="entry name" value="Hexapep_transf_CS"/>
</dbReference>
<evidence type="ECO:0000256" key="2">
    <source>
        <dbReference type="ARBA" id="ARBA00022679"/>
    </source>
</evidence>
<comment type="caution">
    <text evidence="5">The sequence shown here is derived from an EMBL/GenBank/DDBJ whole genome shotgun (WGS) entry which is preliminary data.</text>
</comment>
<evidence type="ECO:0000256" key="4">
    <source>
        <dbReference type="ARBA" id="ARBA00023315"/>
    </source>
</evidence>
<dbReference type="SUPFAM" id="SSF51161">
    <property type="entry name" value="Trimeric LpxA-like enzymes"/>
    <property type="match status" value="1"/>
</dbReference>
<dbReference type="EC" id="2.3.1.-" evidence="5"/>
<dbReference type="PANTHER" id="PTHR43300:SF4">
    <property type="entry name" value="ACYL-[ACYL-CARRIER-PROTEIN]--UDP-N-ACETYLGLUCOSAMINE O-ACYLTRANSFERASE"/>
    <property type="match status" value="1"/>
</dbReference>